<organism evidence="1 2">
    <name type="scientific">Paratissierella segnis</name>
    <dbReference type="NCBI Taxonomy" id="2763679"/>
    <lineage>
        <taxon>Bacteria</taxon>
        <taxon>Bacillati</taxon>
        <taxon>Bacillota</taxon>
        <taxon>Tissierellia</taxon>
        <taxon>Tissierellales</taxon>
        <taxon>Tissierellaceae</taxon>
        <taxon>Paratissierella</taxon>
    </lineage>
</organism>
<protein>
    <submittedName>
        <fullName evidence="1">Uncharacterized protein</fullName>
    </submittedName>
</protein>
<dbReference type="EMBL" id="JACRTG010000018">
    <property type="protein sequence ID" value="MBC8588211.1"/>
    <property type="molecule type" value="Genomic_DNA"/>
</dbReference>
<name>A0A926IK78_9FIRM</name>
<evidence type="ECO:0000313" key="2">
    <source>
        <dbReference type="Proteomes" id="UP000601171"/>
    </source>
</evidence>
<accession>A0A926IK78</accession>
<proteinExistence type="predicted"/>
<dbReference type="AlphaFoldDB" id="A0A926IK78"/>
<comment type="caution">
    <text evidence="1">The sequence shown here is derived from an EMBL/GenBank/DDBJ whole genome shotgun (WGS) entry which is preliminary data.</text>
</comment>
<keyword evidence="2" id="KW-1185">Reference proteome</keyword>
<gene>
    <name evidence="1" type="ORF">H8707_08155</name>
</gene>
<dbReference type="RefSeq" id="WP_262429661.1">
    <property type="nucleotide sequence ID" value="NZ_JACRTG010000018.1"/>
</dbReference>
<dbReference type="Proteomes" id="UP000601171">
    <property type="component" value="Unassembled WGS sequence"/>
</dbReference>
<evidence type="ECO:0000313" key="1">
    <source>
        <dbReference type="EMBL" id="MBC8588211.1"/>
    </source>
</evidence>
<reference evidence="1" key="1">
    <citation type="submission" date="2020-08" db="EMBL/GenBank/DDBJ databases">
        <title>Genome public.</title>
        <authorList>
            <person name="Liu C."/>
            <person name="Sun Q."/>
        </authorList>
    </citation>
    <scope>NUCLEOTIDE SEQUENCE</scope>
    <source>
        <strain evidence="1">BX21</strain>
    </source>
</reference>
<sequence>MSIKEMAFKIEKLQNDALKIDSISTALWQAISNGAFDAKTYDWAFVVLTDLTYDLKENLITLTEDTFMYMRNSDIE</sequence>